<dbReference type="Proteomes" id="UP000249495">
    <property type="component" value="Chromosome 1"/>
</dbReference>
<organism evidence="1 2">
    <name type="scientific">Streptococcus ferus</name>
    <dbReference type="NCBI Taxonomy" id="1345"/>
    <lineage>
        <taxon>Bacteria</taxon>
        <taxon>Bacillati</taxon>
        <taxon>Bacillota</taxon>
        <taxon>Bacilli</taxon>
        <taxon>Lactobacillales</taxon>
        <taxon>Streptococcaceae</taxon>
        <taxon>Streptococcus</taxon>
    </lineage>
</organism>
<dbReference type="Pfam" id="PF16264">
    <property type="entry name" value="SatD"/>
    <property type="match status" value="1"/>
</dbReference>
<protein>
    <submittedName>
        <fullName evidence="1">Putative satD protein</fullName>
    </submittedName>
</protein>
<gene>
    <name evidence="1" type="primary">satD</name>
    <name evidence="1" type="ORF">NCTC12278_00920</name>
</gene>
<reference evidence="1 2" key="1">
    <citation type="submission" date="2018-06" db="EMBL/GenBank/DDBJ databases">
        <authorList>
            <consortium name="Pathogen Informatics"/>
            <person name="Doyle S."/>
        </authorList>
    </citation>
    <scope>NUCLEOTIDE SEQUENCE [LARGE SCALE GENOMIC DNA]</scope>
    <source>
        <strain evidence="1 2">NCTC12278</strain>
    </source>
</reference>
<dbReference type="AlphaFoldDB" id="A0A2X3W944"/>
<dbReference type="InterPro" id="IPR032580">
    <property type="entry name" value="SatD"/>
</dbReference>
<dbReference type="RefSeq" id="WP_018029777.1">
    <property type="nucleotide sequence ID" value="NZ_JBGXSR010000090.1"/>
</dbReference>
<dbReference type="STRING" id="1123303.GCA_000372425_00449"/>
<dbReference type="EMBL" id="LS483343">
    <property type="protein sequence ID" value="SQF40353.1"/>
    <property type="molecule type" value="Genomic_DNA"/>
</dbReference>
<evidence type="ECO:0000313" key="1">
    <source>
        <dbReference type="EMBL" id="SQF40353.1"/>
    </source>
</evidence>
<dbReference type="OrthoDB" id="3197351at2"/>
<evidence type="ECO:0000313" key="2">
    <source>
        <dbReference type="Proteomes" id="UP000249495"/>
    </source>
</evidence>
<dbReference type="KEGG" id="sfer:NCTC12278_00920"/>
<keyword evidence="2" id="KW-1185">Reference proteome</keyword>
<name>A0A2X3W944_9STRE</name>
<proteinExistence type="predicted"/>
<accession>A0A2X3W944</accession>
<sequence>MYLALIGDLVSSKKLVNRSQIQEALLSLMEDINQNYQEIIVSPFTVTTGDEFQALLKVDGRIFQLIDDISLRFLPHTIRFGIGAGQVITEINRQQSIGSDGPVFWNARKAINEVHRKNDYGTTQIAVCLENEEASVRLNTLTAACEFIKSRWTANQIAILKVLLENELYQEDFEHKQVAALLGISPSAFNKRLKASGLKIYLRNKALASDLFLEAVRKEENHA</sequence>